<evidence type="ECO:0000313" key="3">
    <source>
        <dbReference type="Proteomes" id="UP001633002"/>
    </source>
</evidence>
<protein>
    <submittedName>
        <fullName evidence="2">Uncharacterized protein</fullName>
    </submittedName>
</protein>
<organism evidence="2 3">
    <name type="scientific">Riccia sorocarpa</name>
    <dbReference type="NCBI Taxonomy" id="122646"/>
    <lineage>
        <taxon>Eukaryota</taxon>
        <taxon>Viridiplantae</taxon>
        <taxon>Streptophyta</taxon>
        <taxon>Embryophyta</taxon>
        <taxon>Marchantiophyta</taxon>
        <taxon>Marchantiopsida</taxon>
        <taxon>Marchantiidae</taxon>
        <taxon>Marchantiales</taxon>
        <taxon>Ricciaceae</taxon>
        <taxon>Riccia</taxon>
    </lineage>
</organism>
<name>A0ABD3GVU0_9MARC</name>
<proteinExistence type="predicted"/>
<dbReference type="Proteomes" id="UP001633002">
    <property type="component" value="Unassembled WGS sequence"/>
</dbReference>
<evidence type="ECO:0000313" key="2">
    <source>
        <dbReference type="EMBL" id="KAL3681911.1"/>
    </source>
</evidence>
<sequence length="175" mass="19101">MDDESEDGDDDEVEDDSGVSDHDEEKQDLVASLDVNGVGNRLKNSEEREESDSEPSDLDDKVLFKFDKHLAQIFESTETWSLLVLTNPSSLLHVFINSCTEGGKPTSCGPSGILGLGSRSLRKAKNLSAEEVRLRADFVIYDVAAALEALETPAPPKGRLKSIVTKLLELLGQKI</sequence>
<feature type="compositionally biased region" description="Acidic residues" evidence="1">
    <location>
        <begin position="1"/>
        <end position="18"/>
    </location>
</feature>
<feature type="compositionally biased region" description="Acidic residues" evidence="1">
    <location>
        <begin position="47"/>
        <end position="57"/>
    </location>
</feature>
<evidence type="ECO:0000256" key="1">
    <source>
        <dbReference type="SAM" id="MobiDB-lite"/>
    </source>
</evidence>
<reference evidence="2 3" key="1">
    <citation type="submission" date="2024-09" db="EMBL/GenBank/DDBJ databases">
        <title>Chromosome-scale assembly of Riccia sorocarpa.</title>
        <authorList>
            <person name="Paukszto L."/>
        </authorList>
    </citation>
    <scope>NUCLEOTIDE SEQUENCE [LARGE SCALE GENOMIC DNA]</scope>
    <source>
        <strain evidence="2">LP-2024</strain>
        <tissue evidence="2">Aerial parts of the thallus</tissue>
    </source>
</reference>
<accession>A0ABD3GVU0</accession>
<gene>
    <name evidence="2" type="ORF">R1sor_024867</name>
</gene>
<feature type="region of interest" description="Disordered" evidence="1">
    <location>
        <begin position="1"/>
        <end position="58"/>
    </location>
</feature>
<keyword evidence="3" id="KW-1185">Reference proteome</keyword>
<comment type="caution">
    <text evidence="2">The sequence shown here is derived from an EMBL/GenBank/DDBJ whole genome shotgun (WGS) entry which is preliminary data.</text>
</comment>
<feature type="compositionally biased region" description="Basic and acidic residues" evidence="1">
    <location>
        <begin position="19"/>
        <end position="28"/>
    </location>
</feature>
<dbReference type="EMBL" id="JBJQOH010000007">
    <property type="protein sequence ID" value="KAL3681911.1"/>
    <property type="molecule type" value="Genomic_DNA"/>
</dbReference>
<dbReference type="AlphaFoldDB" id="A0ABD3GVU0"/>